<dbReference type="InterPro" id="IPR034660">
    <property type="entry name" value="DinB/YfiT-like"/>
</dbReference>
<dbReference type="AlphaFoldDB" id="A0A239MSR6"/>
<proteinExistence type="predicted"/>
<reference evidence="2 3" key="1">
    <citation type="submission" date="2017-06" db="EMBL/GenBank/DDBJ databases">
        <authorList>
            <person name="Kim H.J."/>
            <person name="Triplett B.A."/>
        </authorList>
    </citation>
    <scope>NUCLEOTIDE SEQUENCE [LARGE SCALE GENOMIC DNA]</scope>
    <source>
        <strain evidence="2 3">DSM 44715</strain>
    </source>
</reference>
<evidence type="ECO:0000313" key="3">
    <source>
        <dbReference type="Proteomes" id="UP000198318"/>
    </source>
</evidence>
<dbReference type="GO" id="GO:0046872">
    <property type="term" value="F:metal ion binding"/>
    <property type="evidence" value="ECO:0007669"/>
    <property type="project" value="InterPro"/>
</dbReference>
<gene>
    <name evidence="2" type="ORF">SAMN05443665_103188</name>
</gene>
<dbReference type="InterPro" id="IPR017520">
    <property type="entry name" value="CHP03086"/>
</dbReference>
<organism evidence="2 3">
    <name type="scientific">Actinomadura meyerae</name>
    <dbReference type="NCBI Taxonomy" id="240840"/>
    <lineage>
        <taxon>Bacteria</taxon>
        <taxon>Bacillati</taxon>
        <taxon>Actinomycetota</taxon>
        <taxon>Actinomycetes</taxon>
        <taxon>Streptosporangiales</taxon>
        <taxon>Thermomonosporaceae</taxon>
        <taxon>Actinomadura</taxon>
    </lineage>
</organism>
<dbReference type="NCBIfam" id="TIGR03083">
    <property type="entry name" value="maleylpyruvate isomerase family mycothiol-dependent enzyme"/>
    <property type="match status" value="1"/>
</dbReference>
<accession>A0A239MSR6</accession>
<dbReference type="EMBL" id="FZOR01000031">
    <property type="protein sequence ID" value="SNT45781.1"/>
    <property type="molecule type" value="Genomic_DNA"/>
</dbReference>
<dbReference type="Proteomes" id="UP000198318">
    <property type="component" value="Unassembled WGS sequence"/>
</dbReference>
<dbReference type="InterPro" id="IPR017517">
    <property type="entry name" value="Maleyloyr_isom"/>
</dbReference>
<evidence type="ECO:0000313" key="2">
    <source>
        <dbReference type="EMBL" id="SNT45781.1"/>
    </source>
</evidence>
<dbReference type="NCBIfam" id="TIGR03086">
    <property type="entry name" value="TIGR03086 family metal-binding protein"/>
    <property type="match status" value="1"/>
</dbReference>
<dbReference type="Gene3D" id="1.20.120.450">
    <property type="entry name" value="dinb family like domain"/>
    <property type="match status" value="1"/>
</dbReference>
<dbReference type="InterPro" id="IPR024344">
    <property type="entry name" value="MDMPI_metal-binding"/>
</dbReference>
<sequence>MSRFFKTRAASPPYRGHMFELMSEEKAMDIRSQMLPAAEVAARIVLRIPEAELDAPTPCPEWDVRALVNHLILWSGRGESAARKAPPTGPGEDHDFTSESGWAELFEEQSRKTAEAWQDPAAWEGETSLTGGAKGMPAGFIGGIVFVESVLHGWDLAVATGSEPEFAPETVQAAWEQTVAMADVSRQYGAFGPEVPVAEDAPLLDRLLGLAGRDPRWRP</sequence>
<protein>
    <submittedName>
        <fullName evidence="2">TIGR03086 family protein</fullName>
    </submittedName>
</protein>
<feature type="domain" description="Mycothiol-dependent maleylpyruvate isomerase metal-binding" evidence="1">
    <location>
        <begin position="37"/>
        <end position="157"/>
    </location>
</feature>
<name>A0A239MSR6_9ACTN</name>
<evidence type="ECO:0000259" key="1">
    <source>
        <dbReference type="Pfam" id="PF11716"/>
    </source>
</evidence>
<dbReference type="SUPFAM" id="SSF109854">
    <property type="entry name" value="DinB/YfiT-like putative metalloenzymes"/>
    <property type="match status" value="1"/>
</dbReference>
<dbReference type="Pfam" id="PF11716">
    <property type="entry name" value="MDMPI_N"/>
    <property type="match status" value="1"/>
</dbReference>
<keyword evidence="3" id="KW-1185">Reference proteome</keyword>